<dbReference type="PROSITE" id="PS52019">
    <property type="entry name" value="PKS_MFAS_DH"/>
    <property type="match status" value="1"/>
</dbReference>
<dbReference type="SMART" id="SM00825">
    <property type="entry name" value="PKS_KS"/>
    <property type="match status" value="2"/>
</dbReference>
<feature type="domain" description="PKS/mFAS DH" evidence="8">
    <location>
        <begin position="3451"/>
        <end position="3734"/>
    </location>
</feature>
<gene>
    <name evidence="9" type="ORF">Pla144_32610</name>
</gene>
<name>A0A5C6CR54_9BACT</name>
<dbReference type="GO" id="GO:0006633">
    <property type="term" value="P:fatty acid biosynthetic process"/>
    <property type="evidence" value="ECO:0007669"/>
    <property type="project" value="InterPro"/>
</dbReference>
<dbReference type="InterPro" id="IPR050091">
    <property type="entry name" value="PKS_NRPS_Biosynth_Enz"/>
</dbReference>
<feature type="compositionally biased region" description="Basic and acidic residues" evidence="5">
    <location>
        <begin position="1536"/>
        <end position="1547"/>
    </location>
</feature>
<feature type="compositionally biased region" description="Low complexity" evidence="5">
    <location>
        <begin position="3432"/>
        <end position="3446"/>
    </location>
</feature>
<feature type="domain" description="Ketosynthase family 3 (KS3)" evidence="7">
    <location>
        <begin position="492"/>
        <end position="945"/>
    </location>
</feature>
<dbReference type="PANTHER" id="PTHR43775">
    <property type="entry name" value="FATTY ACID SYNTHASE"/>
    <property type="match status" value="1"/>
</dbReference>
<dbReference type="InterPro" id="IPR036291">
    <property type="entry name" value="NAD(P)-bd_dom_sf"/>
</dbReference>
<accession>A0A5C6CR54</accession>
<keyword evidence="1" id="KW-0596">Phosphopantetheine</keyword>
<dbReference type="CDD" id="cd00833">
    <property type="entry name" value="PKS"/>
    <property type="match status" value="2"/>
</dbReference>
<dbReference type="PROSITE" id="PS50075">
    <property type="entry name" value="CARRIER"/>
    <property type="match status" value="4"/>
</dbReference>
<dbReference type="CDD" id="cd08953">
    <property type="entry name" value="KR_2_SDR_x"/>
    <property type="match status" value="2"/>
</dbReference>
<dbReference type="PANTHER" id="PTHR43775:SF37">
    <property type="entry name" value="SI:DKEY-61P9.11"/>
    <property type="match status" value="1"/>
</dbReference>
<dbReference type="InterPro" id="IPR009081">
    <property type="entry name" value="PP-bd_ACP"/>
</dbReference>
<evidence type="ECO:0000256" key="2">
    <source>
        <dbReference type="ARBA" id="ARBA00022553"/>
    </source>
</evidence>
<dbReference type="SUPFAM" id="SSF52151">
    <property type="entry name" value="FabD/lysophospholipase-like"/>
    <property type="match status" value="1"/>
</dbReference>
<dbReference type="InterPro" id="IPR014031">
    <property type="entry name" value="Ketoacyl_synth_C"/>
</dbReference>
<evidence type="ECO:0000259" key="7">
    <source>
        <dbReference type="PROSITE" id="PS52004"/>
    </source>
</evidence>
<dbReference type="SUPFAM" id="SSF51735">
    <property type="entry name" value="NAD(P)-binding Rossmann-fold domains"/>
    <property type="match status" value="4"/>
</dbReference>
<dbReference type="GO" id="GO:0071770">
    <property type="term" value="P:DIM/DIP cell wall layer assembly"/>
    <property type="evidence" value="ECO:0007669"/>
    <property type="project" value="TreeGrafter"/>
</dbReference>
<evidence type="ECO:0000313" key="9">
    <source>
        <dbReference type="EMBL" id="TWU26044.1"/>
    </source>
</evidence>
<dbReference type="InterPro" id="IPR047794">
    <property type="entry name" value="C45_proenzyme-like"/>
</dbReference>
<evidence type="ECO:0000256" key="1">
    <source>
        <dbReference type="ARBA" id="ARBA00022450"/>
    </source>
</evidence>
<dbReference type="InterPro" id="IPR036736">
    <property type="entry name" value="ACP-like_sf"/>
</dbReference>
<comment type="caution">
    <text evidence="9">The sequence shown here is derived from an EMBL/GenBank/DDBJ whole genome shotgun (WGS) entry which is preliminary data.</text>
</comment>
<dbReference type="PROSITE" id="PS52004">
    <property type="entry name" value="KS3_2"/>
    <property type="match status" value="2"/>
</dbReference>
<reference evidence="9 10" key="1">
    <citation type="submission" date="2019-02" db="EMBL/GenBank/DDBJ databases">
        <title>Deep-cultivation of Planctomycetes and their phenomic and genomic characterization uncovers novel biology.</title>
        <authorList>
            <person name="Wiegand S."/>
            <person name="Jogler M."/>
            <person name="Boedeker C."/>
            <person name="Pinto D."/>
            <person name="Vollmers J."/>
            <person name="Rivas-Marin E."/>
            <person name="Kohn T."/>
            <person name="Peeters S.H."/>
            <person name="Heuer A."/>
            <person name="Rast P."/>
            <person name="Oberbeckmann S."/>
            <person name="Bunk B."/>
            <person name="Jeske O."/>
            <person name="Meyerdierks A."/>
            <person name="Storesund J.E."/>
            <person name="Kallscheuer N."/>
            <person name="Luecker S."/>
            <person name="Lage O.M."/>
            <person name="Pohl T."/>
            <person name="Merkel B.J."/>
            <person name="Hornburger P."/>
            <person name="Mueller R.-W."/>
            <person name="Bruemmer F."/>
            <person name="Labrenz M."/>
            <person name="Spormann A.M."/>
            <person name="Op Den Camp H."/>
            <person name="Overmann J."/>
            <person name="Amann R."/>
            <person name="Jetten M.S.M."/>
            <person name="Mascher T."/>
            <person name="Medema M.H."/>
            <person name="Devos D.P."/>
            <person name="Kaster A.-K."/>
            <person name="Ovreas L."/>
            <person name="Rohde M."/>
            <person name="Galperin M.Y."/>
            <person name="Jogler C."/>
        </authorList>
    </citation>
    <scope>NUCLEOTIDE SEQUENCE [LARGE SCALE GENOMIC DNA]</scope>
    <source>
        <strain evidence="9 10">Pla144</strain>
    </source>
</reference>
<dbReference type="NCBIfam" id="NF040521">
    <property type="entry name" value="C45_proenzyme"/>
    <property type="match status" value="1"/>
</dbReference>
<dbReference type="GO" id="GO:0004312">
    <property type="term" value="F:fatty acid synthase activity"/>
    <property type="evidence" value="ECO:0007669"/>
    <property type="project" value="TreeGrafter"/>
</dbReference>
<proteinExistence type="predicted"/>
<dbReference type="InterPro" id="IPR014030">
    <property type="entry name" value="Ketoacyl_synth_N"/>
</dbReference>
<dbReference type="RefSeq" id="WP_261342328.1">
    <property type="nucleotide sequence ID" value="NZ_SJPS01000004.1"/>
</dbReference>
<dbReference type="InterPro" id="IPR049900">
    <property type="entry name" value="PKS_mFAS_DH"/>
</dbReference>
<dbReference type="InterPro" id="IPR016039">
    <property type="entry name" value="Thiolase-like"/>
</dbReference>
<dbReference type="GO" id="GO:0005886">
    <property type="term" value="C:plasma membrane"/>
    <property type="evidence" value="ECO:0007669"/>
    <property type="project" value="TreeGrafter"/>
</dbReference>
<dbReference type="Gene3D" id="3.10.129.110">
    <property type="entry name" value="Polyketide synthase dehydratase"/>
    <property type="match status" value="1"/>
</dbReference>
<dbReference type="Pfam" id="PF02801">
    <property type="entry name" value="Ketoacyl-synt_C"/>
    <property type="match status" value="2"/>
</dbReference>
<evidence type="ECO:0000256" key="4">
    <source>
        <dbReference type="PROSITE-ProRule" id="PRU01363"/>
    </source>
</evidence>
<evidence type="ECO:0000313" key="10">
    <source>
        <dbReference type="Proteomes" id="UP000318437"/>
    </source>
</evidence>
<evidence type="ECO:0000259" key="8">
    <source>
        <dbReference type="PROSITE" id="PS52019"/>
    </source>
</evidence>
<evidence type="ECO:0000256" key="5">
    <source>
        <dbReference type="SAM" id="MobiDB-lite"/>
    </source>
</evidence>
<dbReference type="PROSITE" id="PS00098">
    <property type="entry name" value="THIOLASE_1"/>
    <property type="match status" value="1"/>
</dbReference>
<dbReference type="InterPro" id="IPR014043">
    <property type="entry name" value="Acyl_transferase_dom"/>
</dbReference>
<dbReference type="InterPro" id="IPR016035">
    <property type="entry name" value="Acyl_Trfase/lysoPLipase"/>
</dbReference>
<dbReference type="EMBL" id="SJPS01000004">
    <property type="protein sequence ID" value="TWU26044.1"/>
    <property type="molecule type" value="Genomic_DNA"/>
</dbReference>
<dbReference type="InterPro" id="IPR016036">
    <property type="entry name" value="Malonyl_transacylase_ACP-bd"/>
</dbReference>
<dbReference type="Gene3D" id="1.10.1200.10">
    <property type="entry name" value="ACP-like"/>
    <property type="match status" value="4"/>
</dbReference>
<dbReference type="PROSITE" id="PS00606">
    <property type="entry name" value="KS3_1"/>
    <property type="match status" value="1"/>
</dbReference>
<feature type="domain" description="Ketosynthase family 3 (KS3)" evidence="7">
    <location>
        <begin position="12"/>
        <end position="474"/>
    </location>
</feature>
<feature type="region of interest" description="Disordered" evidence="5">
    <location>
        <begin position="3432"/>
        <end position="3452"/>
    </location>
</feature>
<feature type="region of interest" description="C-terminal hotdog fold" evidence="4">
    <location>
        <begin position="3600"/>
        <end position="3734"/>
    </location>
</feature>
<evidence type="ECO:0000259" key="6">
    <source>
        <dbReference type="PROSITE" id="PS50075"/>
    </source>
</evidence>
<evidence type="ECO:0000256" key="3">
    <source>
        <dbReference type="ARBA" id="ARBA00022679"/>
    </source>
</evidence>
<dbReference type="SUPFAM" id="SSF47336">
    <property type="entry name" value="ACP-like"/>
    <property type="match status" value="4"/>
</dbReference>
<keyword evidence="2" id="KW-0597">Phosphoprotein</keyword>
<dbReference type="InterPro" id="IPR020615">
    <property type="entry name" value="Thiolase_acyl_enz_int_AS"/>
</dbReference>
<dbReference type="GO" id="GO:0005737">
    <property type="term" value="C:cytoplasm"/>
    <property type="evidence" value="ECO:0007669"/>
    <property type="project" value="TreeGrafter"/>
</dbReference>
<dbReference type="SMART" id="SM00822">
    <property type="entry name" value="PKS_KR"/>
    <property type="match status" value="2"/>
</dbReference>
<feature type="region of interest" description="Disordered" evidence="5">
    <location>
        <begin position="1536"/>
        <end position="1604"/>
    </location>
</feature>
<keyword evidence="10" id="KW-1185">Reference proteome</keyword>
<feature type="domain" description="Carrier" evidence="6">
    <location>
        <begin position="1754"/>
        <end position="1833"/>
    </location>
</feature>
<dbReference type="InterPro" id="IPR057326">
    <property type="entry name" value="KR_dom"/>
</dbReference>
<dbReference type="InterPro" id="IPR013968">
    <property type="entry name" value="PKS_KR"/>
</dbReference>
<feature type="compositionally biased region" description="Low complexity" evidence="5">
    <location>
        <begin position="1579"/>
        <end position="1594"/>
    </location>
</feature>
<feature type="active site" description="Proton donor; for dehydratase activity" evidence="4">
    <location>
        <position position="3651"/>
    </location>
</feature>
<dbReference type="Pfam" id="PF00550">
    <property type="entry name" value="PP-binding"/>
    <property type="match status" value="4"/>
</dbReference>
<keyword evidence="9" id="KW-0012">Acyltransferase</keyword>
<feature type="domain" description="Carrier" evidence="6">
    <location>
        <begin position="976"/>
        <end position="1055"/>
    </location>
</feature>
<dbReference type="EC" id="2.3.1.41" evidence="9"/>
<dbReference type="Gene3D" id="3.40.50.720">
    <property type="entry name" value="NAD(P)-binding Rossmann-like Domain"/>
    <property type="match status" value="2"/>
</dbReference>
<sequence length="3734" mass="404390">MSNSPLTPRPESIPIAIVGMACKLPGADNLEQYWQLLSEGRSAVVELPTDRLDQELYFDPKVGELGKCYSKLGAIISSREFNHKNCPIPEKLLHGVDPVHLLMCEVAGDALGHAGFDPFNLPENVRNCGVYIGHAQGSDLAGDFTYHTCIEEAADFLRESDEFRKLSSADQQAIIGELIADVHGRKPRRELDSPDVSASMVAGTITKAFNLNGPYGAINSACASSLQSILLAVRALQLGRVDMAIAGGASDCKGDSLVLFAAARAMSSTGTRPFDSEADGLVVGEGYAAVVLKTLDRALADGDSIQAVIRGLGVSSDGKGKSLWAPRKEGQMEAMKRAYRAGVDISNLQYIEAHSTATQLGDATELNTLTEILSQHFPPGKKIPVTSVKANIGHALETAGIASVIKAVLCIRAGVVPPAINVQHLNPKIDWETAPIYVPTAAAPWMRPADGSPRLAGINAFGIGGLNMHIALEEFTEASRQQAVPALRPTDVDAVAVIGMGCILPGAANIDEYWQLLASGRDPKSPAPVDRLRHDLLPTNNGARITTPPVGGFIYGFEYDWRRHKVPPKQIAQADPLQFMLLEAADQALIDSGYDKKAFDRGKVGVLVGTEFGGDFSFQLQMGLRLPDMRRVIERSLAKRNFSPEQSKLVADQFSKALLKQWPALIDETGSFSTSSLASRIGKTWNLMGGAAALDAGEASSLMAVGISLDMLLTGDCDMMICAAGQRRMGLPEYEGLAMAGLLSNGNSVRSALDADGNGFIPGEGVGVVLLKRLADARRDGDNIRAVIRGVGAAHFASGQLALETALQRSFQTSDVSPDKVTVIELDSLSREMTDEQLQAISSVQGQSPSREPIVVGSAASQVGFSHGASGMASLLKAVLELEHGQVSATLGVENPVPVPAEHANLLRIANEKIDVSRAFQSGASMASIISCGRGVAYNLLCDLGTSAADMPEMNNVTQHLAPAVVDSVAEPLPGASATELEAFLINFVVEQTGYPAEVVELDADLEADLGIDSIKKAQLFGELQEYFDVTPDENLTLDDFPTLRHVVKFLERSTSTGSSPASAPNLDQETQAVPQFTEPAPVATTESDEPELVQSAATTWRVIRFGADSAEGLRKKLVAETGNSFFTTPSVFARHHSTRLAIVAENSETLLKKVQLAISQLSNPTGLAALERQGIFFCSSLEVTRPRIAFMFPGQGSQYEGMLRGLIEFHPAAATAHREVEQALTEIGSPSFSQMAWSGSDLLGNDAWATQSSMMAASHILNSVLRAEGIKPEIAAGHSYGEYCALVATGAWSLTTALRVTRARCAGIEACKSARGGLVATTATPIQVREVLSGSGLDVHVAISNAPSQTVVGGDVEQLELAAKHLERAGYQARKLPVPCPFHTPLMADSCGPLRDALRSAEIGLPSISTFSLVTNREIDNADDIRANLEAHMTRPQLYTDAVRSLAEDRPTVFIEVGPQQTLTRLNEQILSGAQARFIASDSPKGSAMEQICRVRAHLECCGALDELPVTKFTAKSAVRQEIVHFDATQRRAEKMRRAATMEKKPVSPSVSSQDPNDLLSHALLWNPIGQNGHDDSNGNTNGESNGHSNGSSPVEAPEVSTPRTPAMWQAREGFAVETQQAQQKIDTAVQLMEAPDSYASIDVSDLEAFLINFVVEQTGYPPEVVELDADLEADLGIDSIKKAQLFGELQEYFDVTPDENLTLDDFPTLRHVVNFLARSTTSSSPAPSASPAYDAPVAAAPVEVTPEPVADTNTAELEAFLVNFVVEQTGYPPELVELDADLEADLGIDSIKKAQLFGELQEYFDVTPDENLTLDDFPTLRHVVDFLARSKTTAPSASPTYDAAPVPVRMPEAPSATVADPVVPDAATPAGSNTAELEAFLVNFVVEQTGYPPDLVELDADLEADLGIDSIKKAQLFGELQEYFDVTPSENLTLDDFPTLRHVVSYLTENLAPTPIIEEAPSTATQTFVAPTPMAHFLEPPQASVVTPPEPVEVAKHVVEVAANATLTAFHVTDEIRKLRLAGSAYEMGVIHGQKFRTEIRRLMYRVADLADSEESAAWTKLAKQPELTFTEDQLAELEGIADAVHVPIANVVALNLAMFAELSSSSIQFAMEVERNGKAVRHGLRDESFQGSRLGDCFVPILQIRQPKSGIPSVAVTYAGCVGALAGLNVSGLAVTSGLIVSGPATMSQRHALLTQQILTEAGDIPAALDALKHAPQSGPWNMVLSSQNRLPVSVECSGDSLEMVESNLVVAANHSAVNPESGSSVKRLNNLQQFLTGSSYSPSDLEMALTSFGVESDEYLSVLIDHNAGELGVYYGVDHEKNQQPFTRFNLEQLLADVSSTEKKQLKGPEFSVKPYDLGDEPGMAERFVMRLVDVAWPPNSPAMPTLNGPVLVIGDNPSADALSDRLTGVGAKVHRLNSLDSQQHAVDSIEQLCADEPVMHLFLMSSRDKNDSDFFDTAAWHHAYESQVIAPFFLCQRWVQLASEGKWLDKCTLVATANCNGDFGFCGDVPTPATGALTGLVKSLYLEINHMGGKRSFLAKAIDFPDDETPCQVARFICGELAVGTPDYEVSYVNGTRYLQVAIPREAQVQEKPEHPPRGNWIVTGGARGITAECALELGRRFGVKLHLLGTSLLPEIDPAWRNLDEAGRAALRSETILRARETNDKPNEAWDRVQKQIEIDQNLRAFSDAGLDITYHTCDVADCAALNKVLESIRRRHGPIKGILHGAGIERSCRLEKKRTEDVQATFDSKVLGAWNLMQLTREDPIGHFVGFGSVSGRFGSNGQVDYCMASDMLCKLVSWYGNQRPSCHAVGFHWHPWDEIGMAFRPETRSALENTTGLKLMPKREGLRQFLRELYSEKSDSEVLVTDRAYHNRFYPKNVEAIAENFRTEKKIEFPTRKPRQIASRHVLRTRPAPLATQSAGQPGITGPAYILGDNDDALALREKLMASGIAVHMLPVCDDSETAISHLEAAWKSQPARNLFLFSARDSDAGEFRTAEAFRRRMQRGVYLPFQLTQRWFQLVSELPFNEPATLVAVTSLGGDFGFNASVKSPESGALAGLLKSVYVEDSRYQHTRFRVKVIDSPSDEAPTDLASGICSELASDAPEVEVAWSHGERRTVAIYPAPVEKLPQREIPLGGTWVVTGGGRGITSFAACMFARRYGLKIHMIGKSPAPDKTAPWLKCSDEELKKYKSTIVREAIAAGRSPEEDWGRIRKAREIELVLGKYAEAGVEPHYHSCDITDEAALEKVLAEIRRIDGPIDGVIHGAGYAKAARFESRAGDRIRHTFGPKADGTAALMRLTMKDPLRYFLAFGSLSGRYGGNGLSDYAAANEMLAKLCDWHRKDRPDCATTCFHWQTWDRFGMALLADAVDITKSSFKMEFMQPEEGIEHMLQEVLAGAPESEVLIADDYFEKSFYPYSIMKSEAPPAGPPAAASAPEAKSGTDRPLIDSIGTNADGSTTAEVTFDPIHDPFLVEHLLKQSPFLPGVLGLEAVLEAASLWRPGQEIAEVHDVEIINGLMFRSDDPIVTKVRLANDGNVVESQLTSELRNRAGQVIDPNRVHVRAKVHFGAPEPLAPSTAGTPPLGMHPFTYPDDALLYHGQPLRCLKNYGIQYDGGWGQIIAPPLSELAGPRSDTGWILPTAVLDACVVCCGSFVFLQFGGILEVPHGFELIRWARQPRAGEVCIARFWFRAREARHSLFDFTLYGEDGSPVLEVTGYRTIRVGEETP</sequence>
<feature type="domain" description="Carrier" evidence="6">
    <location>
        <begin position="1646"/>
        <end position="1722"/>
    </location>
</feature>
<dbReference type="SUPFAM" id="SSF53901">
    <property type="entry name" value="Thiolase-like"/>
    <property type="match status" value="3"/>
</dbReference>
<dbReference type="InterPro" id="IPR001227">
    <property type="entry name" value="Ac_transferase_dom_sf"/>
</dbReference>
<dbReference type="SUPFAM" id="SSF55048">
    <property type="entry name" value="Probable ACP-binding domain of malonyl-CoA ACP transacylase"/>
    <property type="match status" value="1"/>
</dbReference>
<protein>
    <submittedName>
        <fullName evidence="9">Phenolphthiocerol synthesis polyketide synthase type I Pks15/1</fullName>
        <ecNumber evidence="9">2.3.1.41</ecNumber>
    </submittedName>
</protein>
<dbReference type="Pfam" id="PF00109">
    <property type="entry name" value="ketoacyl-synt"/>
    <property type="match status" value="2"/>
</dbReference>
<dbReference type="Gene3D" id="1.10.10.2120">
    <property type="match status" value="1"/>
</dbReference>
<feature type="active site" description="Proton acceptor; for dehydratase activity" evidence="4">
    <location>
        <position position="3482"/>
    </location>
</feature>
<dbReference type="Pfam" id="PF08659">
    <property type="entry name" value="KR"/>
    <property type="match status" value="2"/>
</dbReference>
<dbReference type="Proteomes" id="UP000318437">
    <property type="component" value="Unassembled WGS sequence"/>
</dbReference>
<dbReference type="Pfam" id="PF00698">
    <property type="entry name" value="Acyl_transf_1"/>
    <property type="match status" value="1"/>
</dbReference>
<feature type="domain" description="Carrier" evidence="6">
    <location>
        <begin position="1874"/>
        <end position="1953"/>
    </location>
</feature>
<dbReference type="Gene3D" id="3.60.60.10">
    <property type="entry name" value="Penicillin V Acylase, Chain A"/>
    <property type="match status" value="1"/>
</dbReference>
<dbReference type="SMART" id="SM00827">
    <property type="entry name" value="PKS_AT"/>
    <property type="match status" value="1"/>
</dbReference>
<dbReference type="Gene3D" id="3.40.366.10">
    <property type="entry name" value="Malonyl-Coenzyme A Acyl Carrier Protein, domain 2"/>
    <property type="match status" value="1"/>
</dbReference>
<dbReference type="GO" id="GO:0004315">
    <property type="term" value="F:3-oxoacyl-[acyl-carrier-protein] synthase activity"/>
    <property type="evidence" value="ECO:0007669"/>
    <property type="project" value="UniProtKB-EC"/>
</dbReference>
<dbReference type="InterPro" id="IPR042104">
    <property type="entry name" value="PKS_dehydratase_sf"/>
</dbReference>
<dbReference type="InterPro" id="IPR018201">
    <property type="entry name" value="Ketoacyl_synth_AS"/>
</dbReference>
<organism evidence="9 10">
    <name type="scientific">Bythopirellula polymerisocia</name>
    <dbReference type="NCBI Taxonomy" id="2528003"/>
    <lineage>
        <taxon>Bacteria</taxon>
        <taxon>Pseudomonadati</taxon>
        <taxon>Planctomycetota</taxon>
        <taxon>Planctomycetia</taxon>
        <taxon>Pirellulales</taxon>
        <taxon>Lacipirellulaceae</taxon>
        <taxon>Bythopirellula</taxon>
    </lineage>
</organism>
<dbReference type="Gene3D" id="3.40.47.10">
    <property type="match status" value="2"/>
</dbReference>
<feature type="region of interest" description="N-terminal hotdog fold" evidence="4">
    <location>
        <begin position="3451"/>
        <end position="3579"/>
    </location>
</feature>
<keyword evidence="3 9" id="KW-0808">Transferase</keyword>
<dbReference type="InterPro" id="IPR020841">
    <property type="entry name" value="PKS_Beta-ketoAc_synthase_dom"/>
</dbReference>